<dbReference type="InterPro" id="IPR029071">
    <property type="entry name" value="Ubiquitin-like_domsf"/>
</dbReference>
<name>A0AAJ0HKN5_9PEZI</name>
<feature type="domain" description="Ubiquitin-like" evidence="1">
    <location>
        <begin position="5"/>
        <end position="75"/>
    </location>
</feature>
<dbReference type="EMBL" id="JAUIQD010000003">
    <property type="protein sequence ID" value="KAK3356333.1"/>
    <property type="molecule type" value="Genomic_DNA"/>
</dbReference>
<evidence type="ECO:0000313" key="3">
    <source>
        <dbReference type="Proteomes" id="UP001275084"/>
    </source>
</evidence>
<protein>
    <submittedName>
        <fullName evidence="2">Ubiquitin-related domain-containing protein</fullName>
    </submittedName>
</protein>
<keyword evidence="3" id="KW-1185">Reference proteome</keyword>
<reference evidence="2" key="1">
    <citation type="journal article" date="2023" name="Mol. Phylogenet. Evol.">
        <title>Genome-scale phylogeny and comparative genomics of the fungal order Sordariales.</title>
        <authorList>
            <person name="Hensen N."/>
            <person name="Bonometti L."/>
            <person name="Westerberg I."/>
            <person name="Brannstrom I.O."/>
            <person name="Guillou S."/>
            <person name="Cros-Aarteil S."/>
            <person name="Calhoun S."/>
            <person name="Haridas S."/>
            <person name="Kuo A."/>
            <person name="Mondo S."/>
            <person name="Pangilinan J."/>
            <person name="Riley R."/>
            <person name="LaButti K."/>
            <person name="Andreopoulos B."/>
            <person name="Lipzen A."/>
            <person name="Chen C."/>
            <person name="Yan M."/>
            <person name="Daum C."/>
            <person name="Ng V."/>
            <person name="Clum A."/>
            <person name="Steindorff A."/>
            <person name="Ohm R.A."/>
            <person name="Martin F."/>
            <person name="Silar P."/>
            <person name="Natvig D.O."/>
            <person name="Lalanne C."/>
            <person name="Gautier V."/>
            <person name="Ament-Velasquez S.L."/>
            <person name="Kruys A."/>
            <person name="Hutchinson M.I."/>
            <person name="Powell A.J."/>
            <person name="Barry K."/>
            <person name="Miller A.N."/>
            <person name="Grigoriev I.V."/>
            <person name="Debuchy R."/>
            <person name="Gladieux P."/>
            <person name="Hiltunen Thoren M."/>
            <person name="Johannesson H."/>
        </authorList>
    </citation>
    <scope>NUCLEOTIDE SEQUENCE</scope>
    <source>
        <strain evidence="2">CBS 955.72</strain>
    </source>
</reference>
<accession>A0AAJ0HKN5</accession>
<comment type="caution">
    <text evidence="2">The sequence shown here is derived from an EMBL/GenBank/DDBJ whole genome shotgun (WGS) entry which is preliminary data.</text>
</comment>
<sequence>MDSDIPITVRTLAGSPILELQVCPGWIISQIREKIFEIKGIPTSQQLLLFEATPLHDDHTAQSYGMLTGAVVHLMQVVPRIG</sequence>
<dbReference type="Proteomes" id="UP001275084">
    <property type="component" value="Unassembled WGS sequence"/>
</dbReference>
<dbReference type="AlphaFoldDB" id="A0AAJ0HKN5"/>
<evidence type="ECO:0000259" key="1">
    <source>
        <dbReference type="PROSITE" id="PS50053"/>
    </source>
</evidence>
<proteinExistence type="predicted"/>
<reference evidence="2" key="2">
    <citation type="submission" date="2023-06" db="EMBL/GenBank/DDBJ databases">
        <authorList>
            <consortium name="Lawrence Berkeley National Laboratory"/>
            <person name="Haridas S."/>
            <person name="Hensen N."/>
            <person name="Bonometti L."/>
            <person name="Westerberg I."/>
            <person name="Brannstrom I.O."/>
            <person name="Guillou S."/>
            <person name="Cros-Aarteil S."/>
            <person name="Calhoun S."/>
            <person name="Kuo A."/>
            <person name="Mondo S."/>
            <person name="Pangilinan J."/>
            <person name="Riley R."/>
            <person name="Labutti K."/>
            <person name="Andreopoulos B."/>
            <person name="Lipzen A."/>
            <person name="Chen C."/>
            <person name="Yanf M."/>
            <person name="Daum C."/>
            <person name="Ng V."/>
            <person name="Clum A."/>
            <person name="Steindorff A."/>
            <person name="Ohm R."/>
            <person name="Martin F."/>
            <person name="Silar P."/>
            <person name="Natvig D."/>
            <person name="Lalanne C."/>
            <person name="Gautier V."/>
            <person name="Ament-Velasquez S.L."/>
            <person name="Kruys A."/>
            <person name="Hutchinson M.I."/>
            <person name="Powell A.J."/>
            <person name="Barry K."/>
            <person name="Miller A.N."/>
            <person name="Grigoriev I.V."/>
            <person name="Debuchy R."/>
            <person name="Gladieux P."/>
            <person name="Thoren M.H."/>
            <person name="Johannesson H."/>
        </authorList>
    </citation>
    <scope>NUCLEOTIDE SEQUENCE</scope>
    <source>
        <strain evidence="2">CBS 955.72</strain>
    </source>
</reference>
<evidence type="ECO:0000313" key="2">
    <source>
        <dbReference type="EMBL" id="KAK3356333.1"/>
    </source>
</evidence>
<dbReference type="InterPro" id="IPR000626">
    <property type="entry name" value="Ubiquitin-like_dom"/>
</dbReference>
<dbReference type="Gene3D" id="3.10.20.90">
    <property type="entry name" value="Phosphatidylinositol 3-kinase Catalytic Subunit, Chain A, domain 1"/>
    <property type="match status" value="1"/>
</dbReference>
<gene>
    <name evidence="2" type="ORF">B0T25DRAFT_450646</name>
</gene>
<dbReference type="PROSITE" id="PS50053">
    <property type="entry name" value="UBIQUITIN_2"/>
    <property type="match status" value="1"/>
</dbReference>
<dbReference type="SUPFAM" id="SSF54236">
    <property type="entry name" value="Ubiquitin-like"/>
    <property type="match status" value="1"/>
</dbReference>
<dbReference type="Pfam" id="PF00240">
    <property type="entry name" value="ubiquitin"/>
    <property type="match status" value="1"/>
</dbReference>
<dbReference type="SMART" id="SM00213">
    <property type="entry name" value="UBQ"/>
    <property type="match status" value="1"/>
</dbReference>
<organism evidence="2 3">
    <name type="scientific">Lasiosphaeria hispida</name>
    <dbReference type="NCBI Taxonomy" id="260671"/>
    <lineage>
        <taxon>Eukaryota</taxon>
        <taxon>Fungi</taxon>
        <taxon>Dikarya</taxon>
        <taxon>Ascomycota</taxon>
        <taxon>Pezizomycotina</taxon>
        <taxon>Sordariomycetes</taxon>
        <taxon>Sordariomycetidae</taxon>
        <taxon>Sordariales</taxon>
        <taxon>Lasiosphaeriaceae</taxon>
        <taxon>Lasiosphaeria</taxon>
    </lineage>
</organism>